<accession>U9SRP8</accession>
<dbReference type="AlphaFoldDB" id="U9SRP8"/>
<protein>
    <submittedName>
        <fullName evidence="1">Uncharacterized protein</fullName>
    </submittedName>
</protein>
<organism evidence="1">
    <name type="scientific">Rhizophagus irregularis (strain DAOM 181602 / DAOM 197198 / MUCL 43194)</name>
    <name type="common">Arbuscular mycorrhizal fungus</name>
    <name type="synonym">Glomus intraradices</name>
    <dbReference type="NCBI Taxonomy" id="747089"/>
    <lineage>
        <taxon>Eukaryota</taxon>
        <taxon>Fungi</taxon>
        <taxon>Fungi incertae sedis</taxon>
        <taxon>Mucoromycota</taxon>
        <taxon>Glomeromycotina</taxon>
        <taxon>Glomeromycetes</taxon>
        <taxon>Glomerales</taxon>
        <taxon>Glomeraceae</taxon>
        <taxon>Rhizophagus</taxon>
    </lineage>
</organism>
<dbReference type="HOGENOM" id="CLU_3015401_0_0_1"/>
<reference evidence="1" key="1">
    <citation type="submission" date="2013-07" db="EMBL/GenBank/DDBJ databases">
        <title>The genome of an arbuscular mycorrhizal fungus provides insights into the evolution of the oldest plant symbiosis.</title>
        <authorList>
            <consortium name="DOE Joint Genome Institute"/>
            <person name="Tisserant E."/>
            <person name="Malbreil M."/>
            <person name="Kuo A."/>
            <person name="Kohler A."/>
            <person name="Symeonidi A."/>
            <person name="Balestrini R."/>
            <person name="Charron P."/>
            <person name="Duensing N."/>
            <person name="Frei-dit-Frey N."/>
            <person name="Gianinazzi-Pearson V."/>
            <person name="Gilbert B."/>
            <person name="Handa Y."/>
            <person name="Hijri M."/>
            <person name="Kaul R."/>
            <person name="Kawaguchi M."/>
            <person name="Krajinski F."/>
            <person name="Lammers P."/>
            <person name="Lapierre D."/>
            <person name="Masclaux F.G."/>
            <person name="Murat C."/>
            <person name="Morin E."/>
            <person name="Ndikumana S."/>
            <person name="Pagni M."/>
            <person name="Petitpierre D."/>
            <person name="Requena N."/>
            <person name="Rosikiewicz P."/>
            <person name="Riley R."/>
            <person name="Saito K."/>
            <person name="San Clemente H."/>
            <person name="Shapiro H."/>
            <person name="van Tuinen D."/>
            <person name="Becard G."/>
            <person name="Bonfante P."/>
            <person name="Paszkowski U."/>
            <person name="Shachar-Hill Y."/>
            <person name="Young J.P."/>
            <person name="Sanders I.R."/>
            <person name="Henrissat B."/>
            <person name="Rensing S.A."/>
            <person name="Grigoriev I.V."/>
            <person name="Corradi N."/>
            <person name="Roux C."/>
            <person name="Martin F."/>
        </authorList>
    </citation>
    <scope>NUCLEOTIDE SEQUENCE</scope>
    <source>
        <strain evidence="1">DAOM 197198</strain>
    </source>
</reference>
<name>U9SRP8_RHIID</name>
<sequence>MNRKTALDEDLGLKGAERIVKQSFTIDFNGPVGKKGLRDTNGLNLEIVLPRLDHHS</sequence>
<dbReference type="EMBL" id="KI300201">
    <property type="protein sequence ID" value="ERZ96707.1"/>
    <property type="molecule type" value="Genomic_DNA"/>
</dbReference>
<gene>
    <name evidence="1" type="ORF">GLOINDRAFT_12323</name>
</gene>
<evidence type="ECO:0000313" key="1">
    <source>
        <dbReference type="EMBL" id="ERZ96707.1"/>
    </source>
</evidence>
<proteinExistence type="predicted"/>